<dbReference type="AlphaFoldDB" id="A0AAV3SHX9"/>
<reference evidence="1" key="1">
    <citation type="journal article" date="2014" name="Int. J. Syst. Evol. Microbiol.">
        <title>Complete genome sequence of Corynebacterium casei LMG S-19264T (=DSM 44701T), isolated from a smear-ripened cheese.</title>
        <authorList>
            <consortium name="US DOE Joint Genome Institute (JGI-PGF)"/>
            <person name="Walter F."/>
            <person name="Albersmeier A."/>
            <person name="Kalinowski J."/>
            <person name="Ruckert C."/>
        </authorList>
    </citation>
    <scope>NUCLEOTIDE SEQUENCE</scope>
    <source>
        <strain evidence="1">JCM 12289</strain>
    </source>
</reference>
<keyword evidence="2" id="KW-0614">Plasmid</keyword>
<name>A0AAV3SHX9_HALDO</name>
<evidence type="ECO:0000313" key="4">
    <source>
        <dbReference type="Proteomes" id="UP001500962"/>
    </source>
</evidence>
<dbReference type="EMBL" id="BAAADN010000031">
    <property type="protein sequence ID" value="GAA0464824.1"/>
    <property type="molecule type" value="Genomic_DNA"/>
</dbReference>
<dbReference type="Proteomes" id="UP001500962">
    <property type="component" value="Unassembled WGS sequence"/>
</dbReference>
<keyword evidence="3" id="KW-1185">Reference proteome</keyword>
<protein>
    <submittedName>
        <fullName evidence="1">Uncharacterized protein</fullName>
    </submittedName>
</protein>
<proteinExistence type="predicted"/>
<evidence type="ECO:0000313" key="1">
    <source>
        <dbReference type="EMBL" id="GAA0464824.1"/>
    </source>
</evidence>
<evidence type="ECO:0000313" key="2">
    <source>
        <dbReference type="EMBL" id="UOO97272.1"/>
    </source>
</evidence>
<reference evidence="1" key="3">
    <citation type="submission" date="2023-12" db="EMBL/GenBank/DDBJ databases">
        <authorList>
            <person name="Sun Q."/>
            <person name="Inoue M."/>
        </authorList>
    </citation>
    <scope>NUCLEOTIDE SEQUENCE</scope>
    <source>
        <strain evidence="1">JCM 12289</strain>
    </source>
</reference>
<accession>A0AAV3SHX9</accession>
<dbReference type="EMBL" id="CP095009">
    <property type="protein sequence ID" value="UOO97272.1"/>
    <property type="molecule type" value="Genomic_DNA"/>
</dbReference>
<dbReference type="RefSeq" id="WP_244706770.1">
    <property type="nucleotide sequence ID" value="NZ_BAAADN010000031.1"/>
</dbReference>
<geneLocation type="plasmid" evidence="2 3">
    <name>unnamed4</name>
</geneLocation>
<dbReference type="GeneID" id="71764014"/>
<reference evidence="2" key="2">
    <citation type="submission" date="2022-04" db="EMBL/GenBank/DDBJ databases">
        <title>Sequencing and genomic assembly of Halococcus dombrowskii.</title>
        <authorList>
            <person name="Lim S.W."/>
            <person name="MacLea K.S."/>
        </authorList>
    </citation>
    <scope>NUCLEOTIDE SEQUENCE</scope>
    <source>
        <strain evidence="2">H4</strain>
        <plasmid evidence="2">unnamed4</plasmid>
    </source>
</reference>
<gene>
    <name evidence="1" type="ORF">GCM10008985_22180</name>
    <name evidence="2" type="ORF">MUK72_19160</name>
</gene>
<dbReference type="Proteomes" id="UP000830542">
    <property type="component" value="Plasmid unnamed4"/>
</dbReference>
<sequence>MFPVVVHLNDLVIVDQLSDAPFLAIRKELHKSDDRQIVRPIASQFEQGRVRTPDRDVALDDVKFIEAMDGLDERGIPVIALHGVVEVVEPADRPPETYAESQGGDPVEPGQWIRVVPDGAGRGDMNKTAFRAGEQPGMSAPFAREQLWVAFGPFVICQ</sequence>
<organism evidence="1 4">
    <name type="scientific">Halococcus dombrowskii</name>
    <dbReference type="NCBI Taxonomy" id="179637"/>
    <lineage>
        <taxon>Archaea</taxon>
        <taxon>Methanobacteriati</taxon>
        <taxon>Methanobacteriota</taxon>
        <taxon>Stenosarchaea group</taxon>
        <taxon>Halobacteria</taxon>
        <taxon>Halobacteriales</taxon>
        <taxon>Halococcaceae</taxon>
        <taxon>Halococcus</taxon>
    </lineage>
</organism>
<dbReference type="KEGG" id="hdo:MUK72_19160"/>
<evidence type="ECO:0000313" key="3">
    <source>
        <dbReference type="Proteomes" id="UP000830542"/>
    </source>
</evidence>